<evidence type="ECO:0000256" key="2">
    <source>
        <dbReference type="SAM" id="Phobius"/>
    </source>
</evidence>
<feature type="region of interest" description="Disordered" evidence="1">
    <location>
        <begin position="85"/>
        <end position="177"/>
    </location>
</feature>
<keyword evidence="2" id="KW-0472">Membrane</keyword>
<keyword evidence="2" id="KW-0812">Transmembrane</keyword>
<comment type="caution">
    <text evidence="3">The sequence shown here is derived from an EMBL/GenBank/DDBJ whole genome shotgun (WGS) entry which is preliminary data.</text>
</comment>
<evidence type="ECO:0008006" key="5">
    <source>
        <dbReference type="Google" id="ProtNLM"/>
    </source>
</evidence>
<dbReference type="Proteomes" id="UP000295560">
    <property type="component" value="Unassembled WGS sequence"/>
</dbReference>
<keyword evidence="2" id="KW-1133">Transmembrane helix</keyword>
<dbReference type="AlphaFoldDB" id="A0A4R1HHS8"/>
<organism evidence="3 4">
    <name type="scientific">Pseudonocardia endophytica</name>
    <dbReference type="NCBI Taxonomy" id="401976"/>
    <lineage>
        <taxon>Bacteria</taxon>
        <taxon>Bacillati</taxon>
        <taxon>Actinomycetota</taxon>
        <taxon>Actinomycetes</taxon>
        <taxon>Pseudonocardiales</taxon>
        <taxon>Pseudonocardiaceae</taxon>
        <taxon>Pseudonocardia</taxon>
    </lineage>
</organism>
<proteinExistence type="predicted"/>
<keyword evidence="4" id="KW-1185">Reference proteome</keyword>
<feature type="compositionally biased region" description="Low complexity" evidence="1">
    <location>
        <begin position="131"/>
        <end position="142"/>
    </location>
</feature>
<sequence length="301" mass="30400">MDLVPGSWRTSPTAGWTCDDAAASGMSGATIRSDSSTLGHVMDPVGPLPTSVYWRRRLLAVGVALLGLFGLLWIVTALLLPPGVDSDDSTTGRTAHVEASPQAPGTTPAADVRPPDPGVPGTPAGAPPAGPSTGPATPNAGPVDETVRQDPAAGPPVLVPSAGPAPATGPPPCPDAQIKVTAEVGAPQYPEGAKPVLRLVVANTGPTPCVRDLDGADQEIVVWSGDGAKRLWSSNDCVNPSSSDLRTLVPGQPVAFAVNWSGLGSVPGCTTERDRIGPGAYRVVTRLGPVISAPTPLLIGT</sequence>
<evidence type="ECO:0000256" key="1">
    <source>
        <dbReference type="SAM" id="MobiDB-lite"/>
    </source>
</evidence>
<reference evidence="3 4" key="1">
    <citation type="submission" date="2019-03" db="EMBL/GenBank/DDBJ databases">
        <title>Sequencing the genomes of 1000 actinobacteria strains.</title>
        <authorList>
            <person name="Klenk H.-P."/>
        </authorList>
    </citation>
    <scope>NUCLEOTIDE SEQUENCE [LARGE SCALE GENOMIC DNA]</scope>
    <source>
        <strain evidence="3 4">DSM 44969</strain>
    </source>
</reference>
<feature type="compositionally biased region" description="Pro residues" evidence="1">
    <location>
        <begin position="115"/>
        <end position="130"/>
    </location>
</feature>
<protein>
    <recommendedName>
        <fullName evidence="5">MucR family transcriptional regulator</fullName>
    </recommendedName>
</protein>
<accession>A0A4R1HHS8</accession>
<feature type="transmembrane region" description="Helical" evidence="2">
    <location>
        <begin position="58"/>
        <end position="80"/>
    </location>
</feature>
<evidence type="ECO:0000313" key="3">
    <source>
        <dbReference type="EMBL" id="TCK19985.1"/>
    </source>
</evidence>
<gene>
    <name evidence="3" type="ORF">EV378_3930</name>
</gene>
<evidence type="ECO:0000313" key="4">
    <source>
        <dbReference type="Proteomes" id="UP000295560"/>
    </source>
</evidence>
<dbReference type="EMBL" id="SMFZ01000002">
    <property type="protein sequence ID" value="TCK19985.1"/>
    <property type="molecule type" value="Genomic_DNA"/>
</dbReference>
<name>A0A4R1HHS8_PSEEN</name>